<evidence type="ECO:0000256" key="6">
    <source>
        <dbReference type="ARBA" id="ARBA00022636"/>
    </source>
</evidence>
<dbReference type="PROSITE" id="PS50887">
    <property type="entry name" value="GGDEF"/>
    <property type="match status" value="1"/>
</dbReference>
<dbReference type="InterPro" id="IPR013656">
    <property type="entry name" value="PAS_4"/>
</dbReference>
<comment type="cofactor">
    <cofactor evidence="1">
        <name>Mg(2+)</name>
        <dbReference type="ChEBI" id="CHEBI:18420"/>
    </cofactor>
</comment>
<dbReference type="Gene3D" id="3.30.450.20">
    <property type="entry name" value="PAS domain"/>
    <property type="match status" value="2"/>
</dbReference>
<keyword evidence="7" id="KW-0808">Transferase</keyword>
<keyword evidence="13" id="KW-0812">Transmembrane</keyword>
<dbReference type="CDD" id="cd00130">
    <property type="entry name" value="PAS"/>
    <property type="match status" value="2"/>
</dbReference>
<evidence type="ECO:0000256" key="8">
    <source>
        <dbReference type="ARBA" id="ARBA00022741"/>
    </source>
</evidence>
<evidence type="ECO:0000313" key="18">
    <source>
        <dbReference type="EMBL" id="ATG75668.1"/>
    </source>
</evidence>
<keyword evidence="10" id="KW-0067">ATP-binding</keyword>
<keyword evidence="9" id="KW-0418">Kinase</keyword>
<feature type="transmembrane region" description="Helical" evidence="13">
    <location>
        <begin position="280"/>
        <end position="303"/>
    </location>
</feature>
<evidence type="ECO:0000256" key="5">
    <source>
        <dbReference type="ARBA" id="ARBA00022553"/>
    </source>
</evidence>
<dbReference type="EMBL" id="CP012621">
    <property type="protein sequence ID" value="ATG75668.1"/>
    <property type="molecule type" value="Genomic_DNA"/>
</dbReference>
<dbReference type="InterPro" id="IPR003660">
    <property type="entry name" value="HAMP_dom"/>
</dbReference>
<comment type="subcellular location">
    <subcellularLocation>
        <location evidence="2">Cell inner membrane</location>
        <topology evidence="2">Multi-pass membrane protein</topology>
    </subcellularLocation>
</comment>
<dbReference type="PROSITE" id="PS50883">
    <property type="entry name" value="EAL"/>
    <property type="match status" value="1"/>
</dbReference>
<dbReference type="SUPFAM" id="SSF141868">
    <property type="entry name" value="EAL domain-like"/>
    <property type="match status" value="1"/>
</dbReference>
<evidence type="ECO:0000256" key="4">
    <source>
        <dbReference type="ARBA" id="ARBA00022519"/>
    </source>
</evidence>
<evidence type="ECO:0000259" key="14">
    <source>
        <dbReference type="PROSITE" id="PS50112"/>
    </source>
</evidence>
<dbReference type="GO" id="GO:0071111">
    <property type="term" value="F:cyclic-guanylate-specific phosphodiesterase activity"/>
    <property type="evidence" value="ECO:0007669"/>
    <property type="project" value="UniProtKB-EC"/>
</dbReference>
<dbReference type="Pfam" id="PF00563">
    <property type="entry name" value="EAL"/>
    <property type="match status" value="1"/>
</dbReference>
<dbReference type="PANTHER" id="PTHR44757">
    <property type="entry name" value="DIGUANYLATE CYCLASE DGCP"/>
    <property type="match status" value="1"/>
</dbReference>
<dbReference type="Pfam" id="PF13426">
    <property type="entry name" value="PAS_9"/>
    <property type="match status" value="1"/>
</dbReference>
<dbReference type="SUPFAM" id="SSF55073">
    <property type="entry name" value="Nucleotide cyclase"/>
    <property type="match status" value="1"/>
</dbReference>
<dbReference type="GO" id="GO:0004673">
    <property type="term" value="F:protein histidine kinase activity"/>
    <property type="evidence" value="ECO:0007669"/>
    <property type="project" value="InterPro"/>
</dbReference>
<evidence type="ECO:0000259" key="15">
    <source>
        <dbReference type="PROSITE" id="PS50883"/>
    </source>
</evidence>
<protein>
    <recommendedName>
        <fullName evidence="3">cyclic-guanylate-specific phosphodiesterase</fullName>
        <ecNumber evidence="3">3.1.4.52</ecNumber>
    </recommendedName>
</protein>
<feature type="transmembrane region" description="Helical" evidence="13">
    <location>
        <begin position="15"/>
        <end position="40"/>
    </location>
</feature>
<dbReference type="InterPro" id="IPR052155">
    <property type="entry name" value="Biofilm_reg_signaling"/>
</dbReference>
<evidence type="ECO:0000259" key="16">
    <source>
        <dbReference type="PROSITE" id="PS50885"/>
    </source>
</evidence>
<evidence type="ECO:0000259" key="17">
    <source>
        <dbReference type="PROSITE" id="PS50887"/>
    </source>
</evidence>
<dbReference type="SMART" id="SM00091">
    <property type="entry name" value="PAS"/>
    <property type="match status" value="2"/>
</dbReference>
<dbReference type="Gene3D" id="3.20.20.450">
    <property type="entry name" value="EAL domain"/>
    <property type="match status" value="1"/>
</dbReference>
<dbReference type="GO" id="GO:0005886">
    <property type="term" value="C:plasma membrane"/>
    <property type="evidence" value="ECO:0007669"/>
    <property type="project" value="UniProtKB-SubCell"/>
</dbReference>
<dbReference type="GO" id="GO:0016791">
    <property type="term" value="F:phosphatase activity"/>
    <property type="evidence" value="ECO:0007669"/>
    <property type="project" value="InterPro"/>
</dbReference>
<gene>
    <name evidence="18" type="ORF">AN401_18950</name>
</gene>
<dbReference type="PROSITE" id="PS50112">
    <property type="entry name" value="PAS"/>
    <property type="match status" value="1"/>
</dbReference>
<evidence type="ECO:0000256" key="1">
    <source>
        <dbReference type="ARBA" id="ARBA00001946"/>
    </source>
</evidence>
<dbReference type="InterPro" id="IPR000160">
    <property type="entry name" value="GGDEF_dom"/>
</dbReference>
<dbReference type="InterPro" id="IPR001633">
    <property type="entry name" value="EAL_dom"/>
</dbReference>
<evidence type="ECO:0000256" key="12">
    <source>
        <dbReference type="ARBA" id="ARBA00051114"/>
    </source>
</evidence>
<dbReference type="GO" id="GO:0071732">
    <property type="term" value="P:cellular response to nitric oxide"/>
    <property type="evidence" value="ECO:0007669"/>
    <property type="project" value="UniProtKB-ARBA"/>
</dbReference>
<comment type="catalytic activity">
    <reaction evidence="12">
        <text>3',3'-c-di-GMP + H2O = 5'-phosphoguanylyl(3'-&gt;5')guanosine + H(+)</text>
        <dbReference type="Rhea" id="RHEA:24902"/>
        <dbReference type="ChEBI" id="CHEBI:15377"/>
        <dbReference type="ChEBI" id="CHEBI:15378"/>
        <dbReference type="ChEBI" id="CHEBI:58754"/>
        <dbReference type="ChEBI" id="CHEBI:58805"/>
        <dbReference type="EC" id="3.1.4.52"/>
    </reaction>
    <physiologicalReaction direction="left-to-right" evidence="12">
        <dbReference type="Rhea" id="RHEA:24903"/>
    </physiologicalReaction>
</comment>
<dbReference type="Proteomes" id="UP000217763">
    <property type="component" value="Chromosome"/>
</dbReference>
<feature type="domain" description="HAMP" evidence="16">
    <location>
        <begin position="304"/>
        <end position="355"/>
    </location>
</feature>
<feature type="domain" description="EAL" evidence="15">
    <location>
        <begin position="772"/>
        <end position="1026"/>
    </location>
</feature>
<dbReference type="CDD" id="cd01948">
    <property type="entry name" value="EAL"/>
    <property type="match status" value="1"/>
</dbReference>
<keyword evidence="6" id="KW-0973">c-di-GMP</keyword>
<evidence type="ECO:0000256" key="13">
    <source>
        <dbReference type="SAM" id="Phobius"/>
    </source>
</evidence>
<evidence type="ECO:0000256" key="2">
    <source>
        <dbReference type="ARBA" id="ARBA00004429"/>
    </source>
</evidence>
<keyword evidence="13" id="KW-0472">Membrane</keyword>
<sequence>MHSATPADPPPGRRLLRLILMALLPAFALLALALLALTYYSSSRIMEQSLHGQFRQAESRLQTNLDAYLNRIYTLLSATAEHAGLADMLEGSDQAGAEAVLQAVLEKPDGEHLDILMLVHQGQPWLDLNSPYYDLARHRLQLLMAAGQDREWSLLQLEPSLSLLLHSYPLIDDDTGRVEGHLLGGMVLDDNLSLLNQLGQGLEQFSFRLLHQDRLLGPAPAGPSPAPEVLDSMLSRQRLPGQLQGYHFDTRPLRLNEQAGTLQALMMTDNQANRQLRLSYWYHGLLALILVLAAAVLLALYTLRLIATPLGRLTDFAERVGQGLPARFRTGRIEEFNFLGQSLEKMVAALHRRERELANLFNSGNSLTIMLDSHNRIQAINPAATRLFKQPAANLAGTPLAEHFSPWQLAPLENAISRVRQGHSLGGVEASLTQGGKEQRHQIWTLAPVYEQESLVAVLAQGQDITPLKQAEASLQLNDLVLKNIMEAVLIFDHRLRLVYANHAFTTISGHQIAEMLGSKPAAALQLQGSNQQLMAIWQTLRSVGYWRGEASGLRRNGASYPLWLSVTRLNTGADKPHYVAVFSDISTLKETQYQLQKMAHYDPLTGLANRSLFAELFRQAHSRAERHGASLAMMFIDLDRFKQINDSLGHQVGDEFLQMAARRLQRHSRKEDILCRFGGDEFILLITNTLSLQQARATAQRIVDAFAKPVLIRGQSLYISISIGVAFYPQHGTSMETLMQHADTALYQAKEKGRNQVQLFESGMNIRAVNLMKISGELHQALEKNQMELHYQPQFRLSDGKLIGVEALVRWNKPGAGLIYPGDFIPLAEQTGMILPLGQWILTTACRQLQRWLADGLGPLRMAINLSARQFRQPGLAQDIARLLGELKLDPRSIELEITESMLMEEMEMAVATMTSLNRLGVKLAIDDFGTGYSSLAYLKRFPIHRLKIDKSFIKDLARQAEDRAIVGSIITLAHSMKIAVIAEGIEDEYQLQQLSRQACDEGQGYLLARPMPVAEIEQLLRQDFHHPALGS</sequence>
<keyword evidence="4" id="KW-1003">Cell membrane</keyword>
<dbReference type="SMART" id="SM00052">
    <property type="entry name" value="EAL"/>
    <property type="match status" value="1"/>
</dbReference>
<dbReference type="NCBIfam" id="TIGR00229">
    <property type="entry name" value="sensory_box"/>
    <property type="match status" value="2"/>
</dbReference>
<dbReference type="KEGG" id="zdf:AN401_18950"/>
<dbReference type="Gene3D" id="3.30.450.220">
    <property type="entry name" value="LuxQ periplasmic domain, N-terminal subdomain"/>
    <property type="match status" value="1"/>
</dbReference>
<dbReference type="AlphaFoldDB" id="A0A291HUE5"/>
<keyword evidence="5" id="KW-0597">Phosphoprotein</keyword>
<dbReference type="SMART" id="SM00267">
    <property type="entry name" value="GGDEF"/>
    <property type="match status" value="1"/>
</dbReference>
<evidence type="ECO:0000256" key="10">
    <source>
        <dbReference type="ARBA" id="ARBA00022840"/>
    </source>
</evidence>
<dbReference type="InterPro" id="IPR029151">
    <property type="entry name" value="Sensor-like_sf"/>
</dbReference>
<accession>A0A291HUE5</accession>
<dbReference type="InterPro" id="IPR043128">
    <property type="entry name" value="Rev_trsase/Diguanyl_cyclase"/>
</dbReference>
<dbReference type="GO" id="GO:0000160">
    <property type="term" value="P:phosphorelay signal transduction system"/>
    <property type="evidence" value="ECO:0007669"/>
    <property type="project" value="UniProtKB-KW"/>
</dbReference>
<evidence type="ECO:0000256" key="11">
    <source>
        <dbReference type="ARBA" id="ARBA00023012"/>
    </source>
</evidence>
<dbReference type="Gene3D" id="3.30.70.270">
    <property type="match status" value="1"/>
</dbReference>
<evidence type="ECO:0000256" key="9">
    <source>
        <dbReference type="ARBA" id="ARBA00022777"/>
    </source>
</evidence>
<keyword evidence="4" id="KW-0997">Cell inner membrane</keyword>
<dbReference type="Pfam" id="PF00990">
    <property type="entry name" value="GGDEF"/>
    <property type="match status" value="1"/>
</dbReference>
<keyword evidence="11" id="KW-0902">Two-component regulatory system</keyword>
<dbReference type="Gene3D" id="6.10.340.10">
    <property type="match status" value="1"/>
</dbReference>
<evidence type="ECO:0000256" key="3">
    <source>
        <dbReference type="ARBA" id="ARBA00012282"/>
    </source>
</evidence>
<dbReference type="InterPro" id="IPR035919">
    <property type="entry name" value="EAL_sf"/>
</dbReference>
<evidence type="ECO:0000256" key="7">
    <source>
        <dbReference type="ARBA" id="ARBA00022679"/>
    </source>
</evidence>
<dbReference type="EC" id="3.1.4.52" evidence="3"/>
<dbReference type="FunFam" id="3.20.20.450:FF:000001">
    <property type="entry name" value="Cyclic di-GMP phosphodiesterase yahA"/>
    <property type="match status" value="1"/>
</dbReference>
<dbReference type="InterPro" id="IPR000014">
    <property type="entry name" value="PAS"/>
</dbReference>
<proteinExistence type="predicted"/>
<dbReference type="NCBIfam" id="TIGR00254">
    <property type="entry name" value="GGDEF"/>
    <property type="match status" value="1"/>
</dbReference>
<dbReference type="PANTHER" id="PTHR44757:SF2">
    <property type="entry name" value="BIOFILM ARCHITECTURE MAINTENANCE PROTEIN MBAA"/>
    <property type="match status" value="1"/>
</dbReference>
<dbReference type="GO" id="GO:0005524">
    <property type="term" value="F:ATP binding"/>
    <property type="evidence" value="ECO:0007669"/>
    <property type="project" value="UniProtKB-KW"/>
</dbReference>
<dbReference type="InterPro" id="IPR029787">
    <property type="entry name" value="Nucleotide_cyclase"/>
</dbReference>
<dbReference type="RefSeq" id="WP_096780221.1">
    <property type="nucleotide sequence ID" value="NZ_CP012621.1"/>
</dbReference>
<feature type="domain" description="GGDEF" evidence="17">
    <location>
        <begin position="630"/>
        <end position="763"/>
    </location>
</feature>
<keyword evidence="19" id="KW-1185">Reference proteome</keyword>
<dbReference type="PROSITE" id="PS50885">
    <property type="entry name" value="HAMP"/>
    <property type="match status" value="1"/>
</dbReference>
<dbReference type="Pfam" id="PF09308">
    <property type="entry name" value="LuxQ-periplasm"/>
    <property type="match status" value="1"/>
</dbReference>
<reference evidence="19" key="1">
    <citation type="submission" date="2015-09" db="EMBL/GenBank/DDBJ databases">
        <authorList>
            <person name="Shao Z."/>
            <person name="Wang L."/>
        </authorList>
    </citation>
    <scope>NUCLEOTIDE SEQUENCE [LARGE SCALE GENOMIC DNA]</scope>
    <source>
        <strain evidence="19">F13-1</strain>
    </source>
</reference>
<dbReference type="SUPFAM" id="SSF103190">
    <property type="entry name" value="Sensory domain-like"/>
    <property type="match status" value="1"/>
</dbReference>
<feature type="domain" description="PAS" evidence="14">
    <location>
        <begin position="481"/>
        <end position="518"/>
    </location>
</feature>
<dbReference type="Pfam" id="PF08448">
    <property type="entry name" value="PAS_4"/>
    <property type="match status" value="1"/>
</dbReference>
<keyword evidence="8" id="KW-0547">Nucleotide-binding</keyword>
<evidence type="ECO:0000313" key="19">
    <source>
        <dbReference type="Proteomes" id="UP000217763"/>
    </source>
</evidence>
<dbReference type="FunFam" id="3.30.70.270:FF:000001">
    <property type="entry name" value="Diguanylate cyclase domain protein"/>
    <property type="match status" value="1"/>
</dbReference>
<dbReference type="CDD" id="cd01949">
    <property type="entry name" value="GGDEF"/>
    <property type="match status" value="1"/>
</dbReference>
<name>A0A291HUE5_9GAMM</name>
<dbReference type="InterPro" id="IPR035965">
    <property type="entry name" value="PAS-like_dom_sf"/>
</dbReference>
<keyword evidence="13" id="KW-1133">Transmembrane helix</keyword>
<organism evidence="18 19">
    <name type="scientific">Zobellella denitrificans</name>
    <dbReference type="NCBI Taxonomy" id="347534"/>
    <lineage>
        <taxon>Bacteria</taxon>
        <taxon>Pseudomonadati</taxon>
        <taxon>Pseudomonadota</taxon>
        <taxon>Gammaproteobacteria</taxon>
        <taxon>Aeromonadales</taxon>
        <taxon>Aeromonadaceae</taxon>
        <taxon>Zobellella</taxon>
    </lineage>
</organism>
<dbReference type="InterPro" id="IPR015387">
    <property type="entry name" value="LuxQ-periplasm_dom"/>
</dbReference>
<dbReference type="SUPFAM" id="SSF55785">
    <property type="entry name" value="PYP-like sensor domain (PAS domain)"/>
    <property type="match status" value="2"/>
</dbReference>
<dbReference type="InterPro" id="IPR043056">
    <property type="entry name" value="LuxQ-periplasm_N"/>
</dbReference>